<dbReference type="GO" id="GO:0005543">
    <property type="term" value="F:phospholipid binding"/>
    <property type="evidence" value="ECO:0007669"/>
    <property type="project" value="TreeGrafter"/>
</dbReference>
<dbReference type="AlphaFoldDB" id="A0A2U2N4D4"/>
<reference evidence="12 13" key="1">
    <citation type="submission" date="2018-05" db="EMBL/GenBank/DDBJ databases">
        <title>Spiribacter halobius sp. nov., a moderately halophilic bacterium isolated from marine solar saltern.</title>
        <authorList>
            <person name="Zheng W.-S."/>
            <person name="Lu D.-C."/>
            <person name="Du Z.-J."/>
        </authorList>
    </citation>
    <scope>NUCLEOTIDE SEQUENCE [LARGE SCALE GENOMIC DNA]</scope>
    <source>
        <strain evidence="12 13">E85</strain>
    </source>
</reference>
<sequence length="390" mass="42699">MRIAIVAGEPSGDFLAAGLMAELRRRFPAVTFEGIGGERMRAVGMQSYHPLEALSVMGLTEVLRHLPRLLGIRRDLLRRLRAAPPDLYIGVDAPDFNLPVERRLKAAGVPTVHYVSPTVWAWRPGRLGKLQAAVDRMLCIFPFERDFFRAHDFPAVFVGHPLADEIPLEPDRAAAREALGLGEADEVLAVLPGSRRSEVRRLAPVFVEVMRRLQAERPRLRFVIPCASPPLRPEIEALLPPALASQVMLLDGRAREALTAATAALVASGTATLEAMLLKRPMVMAYRVSRLTAWIARRSVIIPHFAMPNLIAGREVIPEFTQDAATATRIAPAVLAMLEAPAERAELVTLFRELHESLRQGASARAAEAVTQLLCEQGHVPVPVTSGEPG</sequence>
<comment type="function">
    <text evidence="1 11">Condensation of UDP-2,3-diacylglucosamine and 2,3-diacylglucosamine-1-phosphate to form lipid A disaccharide, a precursor of lipid A, a phosphorylated glycolipid that anchors the lipopolysaccharide to the outer membrane of the cell.</text>
</comment>
<evidence type="ECO:0000256" key="2">
    <source>
        <dbReference type="ARBA" id="ARBA00007868"/>
    </source>
</evidence>
<dbReference type="EC" id="2.4.1.182" evidence="3 11"/>
<keyword evidence="13" id="KW-1185">Reference proteome</keyword>
<dbReference type="GO" id="GO:0016020">
    <property type="term" value="C:membrane"/>
    <property type="evidence" value="ECO:0007669"/>
    <property type="project" value="GOC"/>
</dbReference>
<dbReference type="GO" id="GO:0008915">
    <property type="term" value="F:lipid-A-disaccharide synthase activity"/>
    <property type="evidence" value="ECO:0007669"/>
    <property type="project" value="UniProtKB-UniRule"/>
</dbReference>
<dbReference type="InterPro" id="IPR003835">
    <property type="entry name" value="Glyco_trans_19"/>
</dbReference>
<dbReference type="NCBIfam" id="TIGR00215">
    <property type="entry name" value="lpxB"/>
    <property type="match status" value="1"/>
</dbReference>
<proteinExistence type="inferred from homology"/>
<evidence type="ECO:0000256" key="4">
    <source>
        <dbReference type="ARBA" id="ARBA00020902"/>
    </source>
</evidence>
<comment type="catalytic activity">
    <reaction evidence="10 11">
        <text>a lipid X + a UDP-2-N,3-O-bis[(3R)-3-hydroxyacyl]-alpha-D-glucosamine = a lipid A disaccharide + UDP + H(+)</text>
        <dbReference type="Rhea" id="RHEA:67828"/>
        <dbReference type="ChEBI" id="CHEBI:15378"/>
        <dbReference type="ChEBI" id="CHEBI:58223"/>
        <dbReference type="ChEBI" id="CHEBI:137748"/>
        <dbReference type="ChEBI" id="CHEBI:176338"/>
        <dbReference type="ChEBI" id="CHEBI:176343"/>
        <dbReference type="EC" id="2.4.1.182"/>
    </reaction>
</comment>
<evidence type="ECO:0000256" key="3">
    <source>
        <dbReference type="ARBA" id="ARBA00012687"/>
    </source>
</evidence>
<dbReference type="EMBL" id="QFFI01000008">
    <property type="protein sequence ID" value="PWG63917.1"/>
    <property type="molecule type" value="Genomic_DNA"/>
</dbReference>
<keyword evidence="9 11" id="KW-0443">Lipid metabolism</keyword>
<dbReference type="PANTHER" id="PTHR30372">
    <property type="entry name" value="LIPID-A-DISACCHARIDE SYNTHASE"/>
    <property type="match status" value="1"/>
</dbReference>
<dbReference type="HAMAP" id="MF_00392">
    <property type="entry name" value="LpxB"/>
    <property type="match status" value="1"/>
</dbReference>
<gene>
    <name evidence="11" type="primary">lpxB</name>
    <name evidence="12" type="ORF">DEM34_06880</name>
</gene>
<dbReference type="SUPFAM" id="SSF53756">
    <property type="entry name" value="UDP-Glycosyltransferase/glycogen phosphorylase"/>
    <property type="match status" value="1"/>
</dbReference>
<evidence type="ECO:0000256" key="5">
    <source>
        <dbReference type="ARBA" id="ARBA00022516"/>
    </source>
</evidence>
<comment type="caution">
    <text evidence="12">The sequence shown here is derived from an EMBL/GenBank/DDBJ whole genome shotgun (WGS) entry which is preliminary data.</text>
</comment>
<dbReference type="Gene3D" id="3.40.50.2000">
    <property type="entry name" value="Glycogen Phosphorylase B"/>
    <property type="match status" value="1"/>
</dbReference>
<dbReference type="GO" id="GO:0009245">
    <property type="term" value="P:lipid A biosynthetic process"/>
    <property type="evidence" value="ECO:0007669"/>
    <property type="project" value="UniProtKB-UniRule"/>
</dbReference>
<comment type="pathway">
    <text evidence="11">Bacterial outer membrane biogenesis; LPS lipid A biosynthesis.</text>
</comment>
<evidence type="ECO:0000256" key="11">
    <source>
        <dbReference type="HAMAP-Rule" id="MF_00392"/>
    </source>
</evidence>
<dbReference type="PANTHER" id="PTHR30372:SF4">
    <property type="entry name" value="LIPID-A-DISACCHARIDE SYNTHASE, MITOCHONDRIAL-RELATED"/>
    <property type="match status" value="1"/>
</dbReference>
<evidence type="ECO:0000256" key="10">
    <source>
        <dbReference type="ARBA" id="ARBA00048975"/>
    </source>
</evidence>
<dbReference type="Pfam" id="PF02684">
    <property type="entry name" value="LpxB"/>
    <property type="match status" value="1"/>
</dbReference>
<keyword evidence="7 11" id="KW-0328">Glycosyltransferase</keyword>
<dbReference type="UniPathway" id="UPA00973"/>
<evidence type="ECO:0000256" key="1">
    <source>
        <dbReference type="ARBA" id="ARBA00002056"/>
    </source>
</evidence>
<evidence type="ECO:0000256" key="7">
    <source>
        <dbReference type="ARBA" id="ARBA00022676"/>
    </source>
</evidence>
<evidence type="ECO:0000313" key="12">
    <source>
        <dbReference type="EMBL" id="PWG63917.1"/>
    </source>
</evidence>
<keyword evidence="8 11" id="KW-0808">Transferase</keyword>
<keyword evidence="6 11" id="KW-0441">Lipid A biosynthesis</keyword>
<comment type="similarity">
    <text evidence="2 11">Belongs to the LpxB family.</text>
</comment>
<evidence type="ECO:0000256" key="6">
    <source>
        <dbReference type="ARBA" id="ARBA00022556"/>
    </source>
</evidence>
<dbReference type="Proteomes" id="UP000245474">
    <property type="component" value="Unassembled WGS sequence"/>
</dbReference>
<dbReference type="RefSeq" id="WP_109677589.1">
    <property type="nucleotide sequence ID" value="NZ_CP086615.1"/>
</dbReference>
<evidence type="ECO:0000313" key="13">
    <source>
        <dbReference type="Proteomes" id="UP000245474"/>
    </source>
</evidence>
<organism evidence="12 13">
    <name type="scientific">Sediminicurvatus halobius</name>
    <dbReference type="NCBI Taxonomy" id="2182432"/>
    <lineage>
        <taxon>Bacteria</taxon>
        <taxon>Pseudomonadati</taxon>
        <taxon>Pseudomonadota</taxon>
        <taxon>Gammaproteobacteria</taxon>
        <taxon>Chromatiales</taxon>
        <taxon>Ectothiorhodospiraceae</taxon>
        <taxon>Sediminicurvatus</taxon>
    </lineage>
</organism>
<evidence type="ECO:0000256" key="9">
    <source>
        <dbReference type="ARBA" id="ARBA00023098"/>
    </source>
</evidence>
<dbReference type="OrthoDB" id="9801642at2"/>
<accession>A0A2U2N4D4</accession>
<keyword evidence="5 11" id="KW-0444">Lipid biosynthesis</keyword>
<evidence type="ECO:0000256" key="8">
    <source>
        <dbReference type="ARBA" id="ARBA00022679"/>
    </source>
</evidence>
<protein>
    <recommendedName>
        <fullName evidence="4 11">Lipid-A-disaccharide synthase</fullName>
        <ecNumber evidence="3 11">2.4.1.182</ecNumber>
    </recommendedName>
</protein>
<name>A0A2U2N4D4_9GAMM</name>